<evidence type="ECO:0000259" key="1">
    <source>
        <dbReference type="PROSITE" id="PS50222"/>
    </source>
</evidence>
<evidence type="ECO:0000313" key="2">
    <source>
        <dbReference type="EMBL" id="OKH93940.1"/>
    </source>
</evidence>
<reference evidence="2 3" key="1">
    <citation type="submission" date="2015-06" db="EMBL/GenBank/DDBJ databases">
        <title>Cloning and characterization of the uncialamcin biosynthetic gene cluster.</title>
        <authorList>
            <person name="Yan X."/>
            <person name="Huang T."/>
            <person name="Ge H."/>
            <person name="Shen B."/>
        </authorList>
    </citation>
    <scope>NUCLEOTIDE SEQUENCE [LARGE SCALE GENOMIC DNA]</scope>
    <source>
        <strain evidence="2 3">DCA2648</strain>
    </source>
</reference>
<accession>A0A1Q4V884</accession>
<organism evidence="2 3">
    <name type="scientific">Streptomyces uncialis</name>
    <dbReference type="NCBI Taxonomy" id="1048205"/>
    <lineage>
        <taxon>Bacteria</taxon>
        <taxon>Bacillati</taxon>
        <taxon>Actinomycetota</taxon>
        <taxon>Actinomycetes</taxon>
        <taxon>Kitasatosporales</taxon>
        <taxon>Streptomycetaceae</taxon>
        <taxon>Streptomyces</taxon>
    </lineage>
</organism>
<dbReference type="CDD" id="cd00051">
    <property type="entry name" value="EFh"/>
    <property type="match status" value="1"/>
</dbReference>
<dbReference type="GO" id="GO:0016301">
    <property type="term" value="F:kinase activity"/>
    <property type="evidence" value="ECO:0007669"/>
    <property type="project" value="UniProtKB-KW"/>
</dbReference>
<dbReference type="InterPro" id="IPR018247">
    <property type="entry name" value="EF_Hand_1_Ca_BS"/>
</dbReference>
<dbReference type="Pfam" id="PF13499">
    <property type="entry name" value="EF-hand_7"/>
    <property type="match status" value="1"/>
</dbReference>
<keyword evidence="2" id="KW-0418">Kinase</keyword>
<dbReference type="GO" id="GO:0005509">
    <property type="term" value="F:calcium ion binding"/>
    <property type="evidence" value="ECO:0007669"/>
    <property type="project" value="InterPro"/>
</dbReference>
<dbReference type="Proteomes" id="UP000186455">
    <property type="component" value="Unassembled WGS sequence"/>
</dbReference>
<keyword evidence="2" id="KW-0808">Transferase</keyword>
<dbReference type="InterPro" id="IPR011992">
    <property type="entry name" value="EF-hand-dom_pair"/>
</dbReference>
<sequence>MADELLIRKIGHGFDHLDRDGDGRLTEHDHVLMGRSVAASLGHAGGSPAEQQVVAAYLAIWCDLHLPHLPPGADAVTRAEFIVSTRSLADDPAAARATLGALAEAFLAVADTDGDGRVDGEEFFAFQHGHFPALTREAAAEAFRHLDRDGDGTLSREEFIGGLIEFWTSRDPEAPGTWWTGTTCFPDN</sequence>
<dbReference type="SUPFAM" id="SSF47473">
    <property type="entry name" value="EF-hand"/>
    <property type="match status" value="1"/>
</dbReference>
<keyword evidence="3" id="KW-1185">Reference proteome</keyword>
<dbReference type="Gene3D" id="1.10.238.10">
    <property type="entry name" value="EF-hand"/>
    <property type="match status" value="1"/>
</dbReference>
<proteinExistence type="predicted"/>
<protein>
    <submittedName>
        <fullName evidence="2">Histidine kinase</fullName>
    </submittedName>
</protein>
<feature type="domain" description="EF-hand" evidence="1">
    <location>
        <begin position="98"/>
        <end position="133"/>
    </location>
</feature>
<dbReference type="SMART" id="SM00054">
    <property type="entry name" value="EFh"/>
    <property type="match status" value="3"/>
</dbReference>
<comment type="caution">
    <text evidence="2">The sequence shown here is derived from an EMBL/GenBank/DDBJ whole genome shotgun (WGS) entry which is preliminary data.</text>
</comment>
<name>A0A1Q4V884_9ACTN</name>
<dbReference type="EMBL" id="LFBV01000003">
    <property type="protein sequence ID" value="OKH93940.1"/>
    <property type="molecule type" value="Genomic_DNA"/>
</dbReference>
<dbReference type="STRING" id="1048205.AB852_14735"/>
<dbReference type="PROSITE" id="PS00018">
    <property type="entry name" value="EF_HAND_1"/>
    <property type="match status" value="2"/>
</dbReference>
<dbReference type="InterPro" id="IPR002048">
    <property type="entry name" value="EF_hand_dom"/>
</dbReference>
<gene>
    <name evidence="2" type="ORF">AB852_14735</name>
</gene>
<feature type="domain" description="EF-hand" evidence="1">
    <location>
        <begin position="134"/>
        <end position="169"/>
    </location>
</feature>
<dbReference type="PROSITE" id="PS50222">
    <property type="entry name" value="EF_HAND_2"/>
    <property type="match status" value="2"/>
</dbReference>
<dbReference type="RefSeq" id="WP_073788230.1">
    <property type="nucleotide sequence ID" value="NZ_LFBV01000003.1"/>
</dbReference>
<evidence type="ECO:0000313" key="3">
    <source>
        <dbReference type="Proteomes" id="UP000186455"/>
    </source>
</evidence>
<dbReference type="AlphaFoldDB" id="A0A1Q4V884"/>